<evidence type="ECO:0000313" key="4">
    <source>
        <dbReference type="Proteomes" id="UP001185779"/>
    </source>
</evidence>
<dbReference type="EMBL" id="JAWLKI010000015">
    <property type="protein sequence ID" value="MDV6308454.1"/>
    <property type="molecule type" value="Genomic_DNA"/>
</dbReference>
<reference evidence="3 4" key="1">
    <citation type="submission" date="2023-10" db="EMBL/GenBank/DDBJ databases">
        <title>Development of a sustainable strategy for remediation of hydrocarbon-contaminated territories based on the waste exchange concept.</title>
        <authorList>
            <person name="Krivoruchko A."/>
        </authorList>
    </citation>
    <scope>NUCLEOTIDE SEQUENCE</scope>
    <source>
        <strain evidence="2 4">IEGM 1266</strain>
        <strain evidence="3">IEGM 1279</strain>
    </source>
</reference>
<dbReference type="EMBL" id="JAWLKH010000019">
    <property type="protein sequence ID" value="MDV6313448.1"/>
    <property type="molecule type" value="Genomic_DNA"/>
</dbReference>
<feature type="transmembrane region" description="Helical" evidence="1">
    <location>
        <begin position="21"/>
        <end position="40"/>
    </location>
</feature>
<evidence type="ECO:0000256" key="1">
    <source>
        <dbReference type="SAM" id="Phobius"/>
    </source>
</evidence>
<dbReference type="RefSeq" id="WP_255219186.1">
    <property type="nucleotide sequence ID" value="NZ_CP091855.1"/>
</dbReference>
<keyword evidence="4" id="KW-1185">Reference proteome</keyword>
<comment type="caution">
    <text evidence="3">The sequence shown here is derived from an EMBL/GenBank/DDBJ whole genome shotgun (WGS) entry which is preliminary data.</text>
</comment>
<accession>A0AAE4R507</accession>
<evidence type="ECO:0000313" key="5">
    <source>
        <dbReference type="Proteomes" id="UP001185922"/>
    </source>
</evidence>
<gene>
    <name evidence="2" type="ORF">R3P94_14240</name>
    <name evidence="3" type="ORF">R3Q15_16375</name>
</gene>
<organism evidence="3 5">
    <name type="scientific">Gordonia amicalis</name>
    <dbReference type="NCBI Taxonomy" id="89053"/>
    <lineage>
        <taxon>Bacteria</taxon>
        <taxon>Bacillati</taxon>
        <taxon>Actinomycetota</taxon>
        <taxon>Actinomycetes</taxon>
        <taxon>Mycobacteriales</taxon>
        <taxon>Gordoniaceae</taxon>
        <taxon>Gordonia</taxon>
    </lineage>
</organism>
<evidence type="ECO:0000313" key="3">
    <source>
        <dbReference type="EMBL" id="MDV6313448.1"/>
    </source>
</evidence>
<protein>
    <submittedName>
        <fullName evidence="3">Uncharacterized protein</fullName>
    </submittedName>
</protein>
<proteinExistence type="predicted"/>
<evidence type="ECO:0000313" key="2">
    <source>
        <dbReference type="EMBL" id="MDV6308454.1"/>
    </source>
</evidence>
<keyword evidence="1" id="KW-0472">Membrane</keyword>
<dbReference type="GeneID" id="77174544"/>
<name>A0AAE4R507_9ACTN</name>
<dbReference type="Proteomes" id="UP001185922">
    <property type="component" value="Unassembled WGS sequence"/>
</dbReference>
<dbReference type="AlphaFoldDB" id="A0AAE4R507"/>
<sequence length="41" mass="4693">MNDVHDPTDRGRQDVEKRWQGAAWFLFALMLVTLSFPAMAA</sequence>
<keyword evidence="1" id="KW-1133">Transmembrane helix</keyword>
<keyword evidence="1" id="KW-0812">Transmembrane</keyword>
<dbReference type="Proteomes" id="UP001185779">
    <property type="component" value="Unassembled WGS sequence"/>
</dbReference>